<organism evidence="2 3">
    <name type="scientific">Virgibacillus salarius</name>
    <dbReference type="NCBI Taxonomy" id="447199"/>
    <lineage>
        <taxon>Bacteria</taxon>
        <taxon>Bacillati</taxon>
        <taxon>Bacillota</taxon>
        <taxon>Bacilli</taxon>
        <taxon>Bacillales</taxon>
        <taxon>Bacillaceae</taxon>
        <taxon>Virgibacillus</taxon>
    </lineage>
</organism>
<evidence type="ECO:0000313" key="2">
    <source>
        <dbReference type="EMBL" id="MBR7795704.1"/>
    </source>
</evidence>
<dbReference type="AlphaFoldDB" id="A0A941DV66"/>
<protein>
    <submittedName>
        <fullName evidence="2">Lactonase family protein</fullName>
    </submittedName>
</protein>
<dbReference type="GO" id="GO:0017057">
    <property type="term" value="F:6-phosphogluconolactonase activity"/>
    <property type="evidence" value="ECO:0007669"/>
    <property type="project" value="TreeGrafter"/>
</dbReference>
<comment type="similarity">
    <text evidence="1">Belongs to the cycloisomerase 2 family.</text>
</comment>
<dbReference type="RefSeq" id="WP_051388369.1">
    <property type="nucleotide sequence ID" value="NZ_BAAACY010000120.1"/>
</dbReference>
<dbReference type="SUPFAM" id="SSF51004">
    <property type="entry name" value="C-terminal (heme d1) domain of cytochrome cd1-nitrite reductase"/>
    <property type="match status" value="1"/>
</dbReference>
<dbReference type="InterPro" id="IPR050282">
    <property type="entry name" value="Cycloisomerase_2"/>
</dbReference>
<dbReference type="Pfam" id="PF10282">
    <property type="entry name" value="Lactonase"/>
    <property type="match status" value="1"/>
</dbReference>
<name>A0A941DV66_9BACI</name>
<dbReference type="Gene3D" id="2.130.10.10">
    <property type="entry name" value="YVTN repeat-like/Quinoprotein amine dehydrogenase"/>
    <property type="match status" value="1"/>
</dbReference>
<dbReference type="EMBL" id="JAGSOT010000014">
    <property type="protein sequence ID" value="MBR7795704.1"/>
    <property type="molecule type" value="Genomic_DNA"/>
</dbReference>
<evidence type="ECO:0000313" key="3">
    <source>
        <dbReference type="Proteomes" id="UP000675284"/>
    </source>
</evidence>
<proteinExistence type="inferred from homology"/>
<sequence>METSSRAYHVYVGTYGTEHDHSLHVLSLQTSNLNLRYLSAVKGIRNPSYLTVNSTQDVVYACSEVEDGEVVSYRINEADHKLTEQSRQKTAGNGPCYVTLSTDETHLLTVNYGEGTTTVHQVLKDGSLGLLTDKVVYKQGSHPHTIMSIPKSKKYVVTDLGLDRLYLYEFNEQQGKLILLYDLKANAKSGPRHIAIADSHRKIYVVNEFNSKVAVYQYDASITKLELIQEVRTIPKSFEGVNYAADIHISHDMSYLYVSNRGHHSIGICKIDSNGLLTDAICVSSIGEWPRNFTLIPNENLLLVANEHSNTIVLMKLGRDGIPTYTGIEYPIKSPVCLKALPTI</sequence>
<accession>A0A941DV66</accession>
<dbReference type="InterPro" id="IPR015943">
    <property type="entry name" value="WD40/YVTN_repeat-like_dom_sf"/>
</dbReference>
<reference evidence="2" key="1">
    <citation type="submission" date="2021-04" db="EMBL/GenBank/DDBJ databases">
        <title>Isolation and polyphasic classification of algal microorganism.</title>
        <authorList>
            <person name="Wang S."/>
        </authorList>
    </citation>
    <scope>NUCLEOTIDE SEQUENCE</scope>
    <source>
        <strain evidence="2">720a</strain>
    </source>
</reference>
<dbReference type="InterPro" id="IPR019405">
    <property type="entry name" value="Lactonase_7-beta_prop"/>
</dbReference>
<keyword evidence="3" id="KW-1185">Reference proteome</keyword>
<dbReference type="InterPro" id="IPR011048">
    <property type="entry name" value="Haem_d1_sf"/>
</dbReference>
<comment type="caution">
    <text evidence="2">The sequence shown here is derived from an EMBL/GenBank/DDBJ whole genome shotgun (WGS) entry which is preliminary data.</text>
</comment>
<gene>
    <name evidence="2" type="ORF">KCX74_06555</name>
</gene>
<evidence type="ECO:0000256" key="1">
    <source>
        <dbReference type="ARBA" id="ARBA00005564"/>
    </source>
</evidence>
<dbReference type="PANTHER" id="PTHR30344">
    <property type="entry name" value="6-PHOSPHOGLUCONOLACTONASE-RELATED"/>
    <property type="match status" value="1"/>
</dbReference>
<dbReference type="PANTHER" id="PTHR30344:SF1">
    <property type="entry name" value="6-PHOSPHOGLUCONOLACTONASE"/>
    <property type="match status" value="1"/>
</dbReference>
<dbReference type="Proteomes" id="UP000675284">
    <property type="component" value="Unassembled WGS sequence"/>
</dbReference>